<dbReference type="SUPFAM" id="SSF63882">
    <property type="entry name" value="MoeA N-terminal region -like"/>
    <property type="match status" value="1"/>
</dbReference>
<evidence type="ECO:0000256" key="8">
    <source>
        <dbReference type="ARBA" id="ARBA00022679"/>
    </source>
</evidence>
<dbReference type="PATRIC" id="fig|1239307.3.peg.2987"/>
<reference evidence="15 16" key="1">
    <citation type="journal article" date="2014" name="Genome Biol. Evol.">
        <title>Genome degeneration and adaptation in a nascent stage of symbiosis.</title>
        <authorList>
            <person name="Oakeson K.F."/>
            <person name="Gil R."/>
            <person name="Clayton A.L."/>
            <person name="Dunn D.M."/>
            <person name="von Niederhausern A.C."/>
            <person name="Hamil C."/>
            <person name="Aoyagi A."/>
            <person name="Duval B."/>
            <person name="Baca A."/>
            <person name="Silva F.J."/>
            <person name="Vallier A."/>
            <person name="Jackson D.G."/>
            <person name="Latorre A."/>
            <person name="Weiss R.B."/>
            <person name="Heddi A."/>
            <person name="Moya A."/>
            <person name="Dale C."/>
        </authorList>
    </citation>
    <scope>NUCLEOTIDE SEQUENCE [LARGE SCALE GENOMIC DNA]</scope>
    <source>
        <strain evidence="15 16">HS1</strain>
    </source>
</reference>
<evidence type="ECO:0000256" key="1">
    <source>
        <dbReference type="ARBA" id="ARBA00001946"/>
    </source>
</evidence>
<comment type="cofactor">
    <cofactor evidence="1 13">
        <name>Mg(2+)</name>
        <dbReference type="ChEBI" id="CHEBI:18420"/>
    </cofactor>
</comment>
<keyword evidence="16" id="KW-1185">Reference proteome</keyword>
<comment type="similarity">
    <text evidence="4 13">Belongs to the MoeA family.</text>
</comment>
<dbReference type="InterPro" id="IPR036688">
    <property type="entry name" value="MoeA_C_domain_IV_sf"/>
</dbReference>
<evidence type="ECO:0000313" key="15">
    <source>
        <dbReference type="EMBL" id="AHF77711.1"/>
    </source>
</evidence>
<dbReference type="InterPro" id="IPR005110">
    <property type="entry name" value="MoeA_linker/N"/>
</dbReference>
<evidence type="ECO:0000259" key="14">
    <source>
        <dbReference type="SMART" id="SM00852"/>
    </source>
</evidence>
<dbReference type="GO" id="GO:0061599">
    <property type="term" value="F:molybdopterin molybdotransferase activity"/>
    <property type="evidence" value="ECO:0007669"/>
    <property type="project" value="UniProtKB-UniRule"/>
</dbReference>
<dbReference type="InterPro" id="IPR005111">
    <property type="entry name" value="MoeA_C_domain_IV"/>
</dbReference>
<dbReference type="SUPFAM" id="SSF53218">
    <property type="entry name" value="Molybdenum cofactor biosynthesis proteins"/>
    <property type="match status" value="1"/>
</dbReference>
<dbReference type="InterPro" id="IPR036425">
    <property type="entry name" value="MoaB/Mog-like_dom_sf"/>
</dbReference>
<evidence type="ECO:0000256" key="10">
    <source>
        <dbReference type="ARBA" id="ARBA00022842"/>
    </source>
</evidence>
<dbReference type="NCBIfam" id="NF007960">
    <property type="entry name" value="PRK10680.1"/>
    <property type="match status" value="1"/>
</dbReference>
<dbReference type="Pfam" id="PF00994">
    <property type="entry name" value="MoCF_biosynth"/>
    <property type="match status" value="1"/>
</dbReference>
<proteinExistence type="inferred from homology"/>
<organism evidence="15 16">
    <name type="scientific">Sodalis praecaptivus</name>
    <dbReference type="NCBI Taxonomy" id="1239307"/>
    <lineage>
        <taxon>Bacteria</taxon>
        <taxon>Pseudomonadati</taxon>
        <taxon>Pseudomonadota</taxon>
        <taxon>Gammaproteobacteria</taxon>
        <taxon>Enterobacterales</taxon>
        <taxon>Bruguierivoracaceae</taxon>
        <taxon>Sodalis</taxon>
    </lineage>
</organism>
<dbReference type="InterPro" id="IPR008284">
    <property type="entry name" value="MoCF_biosynth_CS"/>
</dbReference>
<dbReference type="Gene3D" id="3.90.105.10">
    <property type="entry name" value="Molybdopterin biosynthesis moea protein, domain 2"/>
    <property type="match status" value="1"/>
</dbReference>
<comment type="function">
    <text evidence="2 13">Catalyzes the insertion of molybdate into adenylated molybdopterin with the concomitant release of AMP.</text>
</comment>
<name>W0HV24_9GAMM</name>
<evidence type="ECO:0000256" key="4">
    <source>
        <dbReference type="ARBA" id="ARBA00010763"/>
    </source>
</evidence>
<keyword evidence="11 13" id="KW-0501">Molybdenum cofactor biosynthesis</keyword>
<dbReference type="Gene3D" id="3.40.980.10">
    <property type="entry name" value="MoaB/Mog-like domain"/>
    <property type="match status" value="1"/>
</dbReference>
<dbReference type="Pfam" id="PF03453">
    <property type="entry name" value="MoeA_N"/>
    <property type="match status" value="1"/>
</dbReference>
<dbReference type="FunFam" id="3.40.980.10:FF:000004">
    <property type="entry name" value="Molybdopterin molybdenumtransferase"/>
    <property type="match status" value="1"/>
</dbReference>
<evidence type="ECO:0000256" key="2">
    <source>
        <dbReference type="ARBA" id="ARBA00002901"/>
    </source>
</evidence>
<evidence type="ECO:0000256" key="11">
    <source>
        <dbReference type="ARBA" id="ARBA00023150"/>
    </source>
</evidence>
<gene>
    <name evidence="15" type="primary">moeA</name>
    <name evidence="15" type="ORF">Sant_2683</name>
</gene>
<dbReference type="InterPro" id="IPR038987">
    <property type="entry name" value="MoeA-like"/>
</dbReference>
<evidence type="ECO:0000313" key="16">
    <source>
        <dbReference type="Proteomes" id="UP000019028"/>
    </source>
</evidence>
<dbReference type="FunFam" id="2.40.340.10:FF:000003">
    <property type="entry name" value="Molybdopterin molybdenumtransferase"/>
    <property type="match status" value="1"/>
</dbReference>
<dbReference type="InterPro" id="IPR036135">
    <property type="entry name" value="MoeA_linker/N_sf"/>
</dbReference>
<evidence type="ECO:0000256" key="3">
    <source>
        <dbReference type="ARBA" id="ARBA00005046"/>
    </source>
</evidence>
<dbReference type="Pfam" id="PF03454">
    <property type="entry name" value="MoeA_C"/>
    <property type="match status" value="1"/>
</dbReference>
<dbReference type="UniPathway" id="UPA00344"/>
<dbReference type="SUPFAM" id="SSF63867">
    <property type="entry name" value="MoeA C-terminal domain-like"/>
    <property type="match status" value="1"/>
</dbReference>
<dbReference type="EC" id="2.10.1.1" evidence="5 13"/>
<feature type="domain" description="MoaB/Mog" evidence="14">
    <location>
        <begin position="184"/>
        <end position="321"/>
    </location>
</feature>
<protein>
    <recommendedName>
        <fullName evidence="6 13">Molybdopterin molybdenumtransferase</fullName>
        <ecNumber evidence="5 13">2.10.1.1</ecNumber>
    </recommendedName>
</protein>
<evidence type="ECO:0000256" key="13">
    <source>
        <dbReference type="RuleBase" id="RU365090"/>
    </source>
</evidence>
<keyword evidence="10 13" id="KW-0460">Magnesium</keyword>
<dbReference type="InterPro" id="IPR001453">
    <property type="entry name" value="MoaB/Mog_dom"/>
</dbReference>
<evidence type="ECO:0000256" key="6">
    <source>
        <dbReference type="ARBA" id="ARBA00021108"/>
    </source>
</evidence>
<evidence type="ECO:0000256" key="12">
    <source>
        <dbReference type="ARBA" id="ARBA00047317"/>
    </source>
</evidence>
<dbReference type="NCBIfam" id="NF045515">
    <property type="entry name" value="Glp_gephyrin"/>
    <property type="match status" value="1"/>
</dbReference>
<dbReference type="NCBIfam" id="TIGR00177">
    <property type="entry name" value="molyb_syn"/>
    <property type="match status" value="1"/>
</dbReference>
<comment type="pathway">
    <text evidence="3 13">Cofactor biosynthesis; molybdopterin biosynthesis.</text>
</comment>
<keyword evidence="9 13" id="KW-0479">Metal-binding</keyword>
<dbReference type="Gene3D" id="2.170.190.11">
    <property type="entry name" value="Molybdopterin biosynthesis moea protein, domain 3"/>
    <property type="match status" value="1"/>
</dbReference>
<evidence type="ECO:0000256" key="7">
    <source>
        <dbReference type="ARBA" id="ARBA00022505"/>
    </source>
</evidence>
<dbReference type="KEGG" id="sod:Sant_2683"/>
<keyword evidence="7 13" id="KW-0500">Molybdenum</keyword>
<dbReference type="HOGENOM" id="CLU_010186_7_2_6"/>
<dbReference type="PROSITE" id="PS01079">
    <property type="entry name" value="MOCF_BIOSYNTHESIS_2"/>
    <property type="match status" value="1"/>
</dbReference>
<dbReference type="PANTHER" id="PTHR10192">
    <property type="entry name" value="MOLYBDOPTERIN BIOSYNTHESIS PROTEIN"/>
    <property type="match status" value="1"/>
</dbReference>
<dbReference type="CDD" id="cd00887">
    <property type="entry name" value="MoeA"/>
    <property type="match status" value="1"/>
</dbReference>
<dbReference type="GO" id="GO:0006777">
    <property type="term" value="P:Mo-molybdopterin cofactor biosynthetic process"/>
    <property type="evidence" value="ECO:0007669"/>
    <property type="project" value="UniProtKB-UniRule"/>
</dbReference>
<accession>W0HV24</accession>
<keyword evidence="8 13" id="KW-0808">Transferase</keyword>
<comment type="catalytic activity">
    <reaction evidence="12">
        <text>adenylyl-molybdopterin + molybdate = Mo-molybdopterin + AMP + H(+)</text>
        <dbReference type="Rhea" id="RHEA:35047"/>
        <dbReference type="ChEBI" id="CHEBI:15378"/>
        <dbReference type="ChEBI" id="CHEBI:36264"/>
        <dbReference type="ChEBI" id="CHEBI:62727"/>
        <dbReference type="ChEBI" id="CHEBI:71302"/>
        <dbReference type="ChEBI" id="CHEBI:456215"/>
        <dbReference type="EC" id="2.10.1.1"/>
    </reaction>
</comment>
<dbReference type="SMART" id="SM00852">
    <property type="entry name" value="MoCF_biosynth"/>
    <property type="match status" value="1"/>
</dbReference>
<dbReference type="Gene3D" id="2.40.340.10">
    <property type="entry name" value="MoeA, C-terminal, domain IV"/>
    <property type="match status" value="1"/>
</dbReference>
<dbReference type="GO" id="GO:0005829">
    <property type="term" value="C:cytosol"/>
    <property type="evidence" value="ECO:0007669"/>
    <property type="project" value="TreeGrafter"/>
</dbReference>
<dbReference type="OrthoDB" id="9804758at2"/>
<evidence type="ECO:0000256" key="5">
    <source>
        <dbReference type="ARBA" id="ARBA00013269"/>
    </source>
</evidence>
<dbReference type="GO" id="GO:0046872">
    <property type="term" value="F:metal ion binding"/>
    <property type="evidence" value="ECO:0007669"/>
    <property type="project" value="UniProtKB-UniRule"/>
</dbReference>
<dbReference type="RefSeq" id="WP_025422854.1">
    <property type="nucleotide sequence ID" value="NZ_CP006569.1"/>
</dbReference>
<dbReference type="AlphaFoldDB" id="W0HV24"/>
<dbReference type="EMBL" id="CP006569">
    <property type="protein sequence ID" value="AHF77711.1"/>
    <property type="molecule type" value="Genomic_DNA"/>
</dbReference>
<dbReference type="PANTHER" id="PTHR10192:SF5">
    <property type="entry name" value="GEPHYRIN"/>
    <property type="match status" value="1"/>
</dbReference>
<evidence type="ECO:0000256" key="9">
    <source>
        <dbReference type="ARBA" id="ARBA00022723"/>
    </source>
</evidence>
<sequence length="413" mass="43913">MVTPSSSLLTLEQALATMLDAVAPVTVADTENVPLTEACGRISAESIVSPVNVPPFDNAAMDGYAVRLADLTPGALLPVAGRALAGVPFTGQWPAGSALRIMTGAPTPAGAEAVIMQEYAQVDEQGVRFSVAPAAGEHIRRVGDDIRQGDEVLPAGRLLQVAELPLLASLGIASVRVCRRLRVALFSTGDELRPIGAPLAAGEIHDTNRFAIRLMLTQLGCEVIDLGIIADDAAALREAFRQADSRADLLITSGGVSVGEADYTKTMLEELGQIHFWKLAMKPGKPFAFGRLGQAWFCGLPGNPVSAAITFYQLVQPLIARLGGRRDWRTPPRLRARALTPLGKTPGRLDFQRGRYRLDDAGELTVETTGPQGSHVFSSFACANCFIVLEQARGDVAAGEWVTIEPFNALLQG</sequence>
<dbReference type="Proteomes" id="UP000019028">
    <property type="component" value="Chromosome"/>
</dbReference>